<evidence type="ECO:0000256" key="9">
    <source>
        <dbReference type="ARBA" id="ARBA00023128"/>
    </source>
</evidence>
<accession>A0A6J1TC67</accession>
<comment type="catalytic activity">
    <reaction evidence="1">
        <text>3-hydroxy-2-methylpropanoyl-CoA + H2O = 3-hydroxy-2-methylpropanoate + CoA + H(+)</text>
        <dbReference type="Rhea" id="RHEA:20888"/>
        <dbReference type="ChEBI" id="CHEBI:11805"/>
        <dbReference type="ChEBI" id="CHEBI:15377"/>
        <dbReference type="ChEBI" id="CHEBI:15378"/>
        <dbReference type="ChEBI" id="CHEBI:57287"/>
        <dbReference type="ChEBI" id="CHEBI:57340"/>
        <dbReference type="EC" id="3.1.2.4"/>
    </reaction>
</comment>
<evidence type="ECO:0000256" key="11">
    <source>
        <dbReference type="ARBA" id="ARBA00031181"/>
    </source>
</evidence>
<evidence type="ECO:0000313" key="13">
    <source>
        <dbReference type="Proteomes" id="UP000504606"/>
    </source>
</evidence>
<evidence type="ECO:0000256" key="8">
    <source>
        <dbReference type="ARBA" id="ARBA00022801"/>
    </source>
</evidence>
<evidence type="ECO:0000256" key="4">
    <source>
        <dbReference type="ARBA" id="ARBA00005254"/>
    </source>
</evidence>
<dbReference type="PANTHER" id="PTHR43176:SF3">
    <property type="entry name" value="3-HYDROXYISOBUTYRYL-COA HYDROLASE, MITOCHONDRIAL"/>
    <property type="match status" value="1"/>
</dbReference>
<dbReference type="InterPro" id="IPR032259">
    <property type="entry name" value="HIBYL-CoA-H"/>
</dbReference>
<dbReference type="GO" id="GO:0005739">
    <property type="term" value="C:mitochondrion"/>
    <property type="evidence" value="ECO:0007669"/>
    <property type="project" value="UniProtKB-SubCell"/>
</dbReference>
<dbReference type="OrthoDB" id="1737613at2759"/>
<dbReference type="EC" id="3.1.2.4" evidence="5"/>
<dbReference type="InterPro" id="IPR045004">
    <property type="entry name" value="ECH_dom"/>
</dbReference>
<evidence type="ECO:0000259" key="12">
    <source>
        <dbReference type="Pfam" id="PF16113"/>
    </source>
</evidence>
<dbReference type="KEGG" id="foc:113214197"/>
<dbReference type="AlphaFoldDB" id="A0A6J1TC67"/>
<dbReference type="Gene3D" id="3.90.226.10">
    <property type="entry name" value="2-enoyl-CoA Hydratase, Chain A, domain 1"/>
    <property type="match status" value="1"/>
</dbReference>
<dbReference type="Proteomes" id="UP000504606">
    <property type="component" value="Unplaced"/>
</dbReference>
<keyword evidence="13" id="KW-1185">Reference proteome</keyword>
<evidence type="ECO:0000256" key="10">
    <source>
        <dbReference type="ARBA" id="ARBA00024871"/>
    </source>
</evidence>
<dbReference type="NCBIfam" id="NF004127">
    <property type="entry name" value="PRK05617.1"/>
    <property type="match status" value="1"/>
</dbReference>
<evidence type="ECO:0000256" key="3">
    <source>
        <dbReference type="ARBA" id="ARBA00005109"/>
    </source>
</evidence>
<comment type="pathway">
    <text evidence="3">Amino-acid degradation; L-valine degradation.</text>
</comment>
<evidence type="ECO:0000256" key="2">
    <source>
        <dbReference type="ARBA" id="ARBA00004173"/>
    </source>
</evidence>
<dbReference type="GO" id="GO:0006574">
    <property type="term" value="P:L-valine catabolic process"/>
    <property type="evidence" value="ECO:0007669"/>
    <property type="project" value="UniProtKB-UniPathway"/>
</dbReference>
<dbReference type="CDD" id="cd06558">
    <property type="entry name" value="crotonase-like"/>
    <property type="match status" value="1"/>
</dbReference>
<evidence type="ECO:0000313" key="14">
    <source>
        <dbReference type="RefSeq" id="XP_026289270.1"/>
    </source>
</evidence>
<gene>
    <name evidence="14" type="primary">LOC113214197</name>
</gene>
<dbReference type="InterPro" id="IPR029045">
    <property type="entry name" value="ClpP/crotonase-like_dom_sf"/>
</dbReference>
<dbReference type="RefSeq" id="XP_026289270.1">
    <property type="nucleotide sequence ID" value="XM_026433485.2"/>
</dbReference>
<dbReference type="SUPFAM" id="SSF52096">
    <property type="entry name" value="ClpP/crotonase"/>
    <property type="match status" value="1"/>
</dbReference>
<feature type="domain" description="Enoyl-CoA hydratase/isomerase" evidence="12">
    <location>
        <begin position="54"/>
        <end position="371"/>
    </location>
</feature>
<organism evidence="13 14">
    <name type="scientific">Frankliniella occidentalis</name>
    <name type="common">Western flower thrips</name>
    <name type="synonym">Euthrips occidentalis</name>
    <dbReference type="NCBI Taxonomy" id="133901"/>
    <lineage>
        <taxon>Eukaryota</taxon>
        <taxon>Metazoa</taxon>
        <taxon>Ecdysozoa</taxon>
        <taxon>Arthropoda</taxon>
        <taxon>Hexapoda</taxon>
        <taxon>Insecta</taxon>
        <taxon>Pterygota</taxon>
        <taxon>Neoptera</taxon>
        <taxon>Paraneoptera</taxon>
        <taxon>Thysanoptera</taxon>
        <taxon>Terebrantia</taxon>
        <taxon>Thripoidea</taxon>
        <taxon>Thripidae</taxon>
        <taxon>Frankliniella</taxon>
    </lineage>
</organism>
<proteinExistence type="inferred from homology"/>
<name>A0A6J1TC67_FRAOC</name>
<keyword evidence="9" id="KW-0496">Mitochondrion</keyword>
<keyword evidence="7" id="KW-0101">Branched-chain amino acid catabolism</keyword>
<dbReference type="GO" id="GO:0003860">
    <property type="term" value="F:3-hydroxyisobutyryl-CoA hydrolase activity"/>
    <property type="evidence" value="ECO:0007669"/>
    <property type="project" value="UniProtKB-EC"/>
</dbReference>
<sequence length="390" mass="43122">MNLCHRLSSTVRQVAKSSIKRVPAISSVPNMLQNRGLAGESEPEVLGQDVGNKGVLIFNRPKALNSLNLNMVQLTNDILTRWEKTKTFVISKGSGGKAYCAGGDVKAITTNKDTSYGKNLFRTEYLTNCLIATYTIPYIALIDGVVMGGGLGMSIHGHYRVATEKTLSAMPETAIGLFPDVGASYFLSRLKGKLGIYLALTGYRLKGPDNLFVGFATHYCPSAELPKLEKDLLASDNPREILKPYEKAPEGSQFSLEPFVEKIDYIFSAPTMEAIIERLEKDGSEWANTTLATLRKFSPLSLKVTLKELQLGSQLNLQECFKMEYRLAWRSTEGHDFIEGVRALLVDKDQNPKWNPSTLEGVSQKMVDDFFAPLDPENELKPRSGPKSSL</sequence>
<evidence type="ECO:0000256" key="5">
    <source>
        <dbReference type="ARBA" id="ARBA00011915"/>
    </source>
</evidence>
<dbReference type="UniPathway" id="UPA00362"/>
<dbReference type="FunFam" id="3.90.226.10:FF:000026">
    <property type="entry name" value="3-hydroxyisobutyryl-CoA hydrolase, mitochondrial"/>
    <property type="match status" value="1"/>
</dbReference>
<evidence type="ECO:0000256" key="1">
    <source>
        <dbReference type="ARBA" id="ARBA00001709"/>
    </source>
</evidence>
<evidence type="ECO:0000256" key="7">
    <source>
        <dbReference type="ARBA" id="ARBA00022456"/>
    </source>
</evidence>
<evidence type="ECO:0000256" key="6">
    <source>
        <dbReference type="ARBA" id="ARBA00016714"/>
    </source>
</evidence>
<dbReference type="PANTHER" id="PTHR43176">
    <property type="entry name" value="3-HYDROXYISOBUTYRYL-COA HYDROLASE-RELATED"/>
    <property type="match status" value="1"/>
</dbReference>
<comment type="function">
    <text evidence="10">Hydrolyzes 3-hydroxyisobutyryl-CoA (HIBYL-CoA), a saline catabolite. Has high activity toward isobutyryl-CoA. Could be an isobutyryl-CoA dehydrogenase that functions in valine catabolism. Also hydrolyzes 3-hydroxypropanoyl-CoA.</text>
</comment>
<dbReference type="GeneID" id="113214197"/>
<reference evidence="14" key="1">
    <citation type="submission" date="2025-08" db="UniProtKB">
        <authorList>
            <consortium name="RefSeq"/>
        </authorList>
    </citation>
    <scope>IDENTIFICATION</scope>
    <source>
        <tissue evidence="14">Whole organism</tissue>
    </source>
</reference>
<comment type="subcellular location">
    <subcellularLocation>
        <location evidence="2">Mitochondrion</location>
    </subcellularLocation>
</comment>
<protein>
    <recommendedName>
        <fullName evidence="6">3-hydroxyisobutyryl-CoA hydrolase, mitochondrial</fullName>
        <ecNumber evidence="5">3.1.2.4</ecNumber>
    </recommendedName>
    <alternativeName>
        <fullName evidence="11">3-hydroxyisobutyryl-coenzyme A hydrolase</fullName>
    </alternativeName>
</protein>
<dbReference type="Pfam" id="PF16113">
    <property type="entry name" value="ECH_2"/>
    <property type="match status" value="1"/>
</dbReference>
<keyword evidence="8 14" id="KW-0378">Hydrolase</keyword>
<comment type="similarity">
    <text evidence="4">Belongs to the enoyl-CoA hydratase/isomerase family.</text>
</comment>
<dbReference type="CTD" id="26275"/>